<dbReference type="InterPro" id="IPR015915">
    <property type="entry name" value="Kelch-typ_b-propeller"/>
</dbReference>
<keyword evidence="4 7" id="KW-1133">Transmembrane helix</keyword>
<evidence type="ECO:0000256" key="1">
    <source>
        <dbReference type="ARBA" id="ARBA00004141"/>
    </source>
</evidence>
<comment type="subcellular location">
    <subcellularLocation>
        <location evidence="1">Membrane</location>
        <topology evidence="1">Multi-pass membrane protein</topology>
    </subcellularLocation>
</comment>
<reference evidence="10" key="1">
    <citation type="submission" date="2019-11" db="EMBL/GenBank/DDBJ databases">
        <authorList>
            <person name="Feng L."/>
        </authorList>
    </citation>
    <scope>NUCLEOTIDE SEQUENCE</scope>
    <source>
        <strain evidence="10">AMuciniphilaLFYP55</strain>
    </source>
</reference>
<feature type="chain" id="PRO_5026711736" evidence="8">
    <location>
        <begin position="32"/>
        <end position="850"/>
    </location>
</feature>
<evidence type="ECO:0000256" key="5">
    <source>
        <dbReference type="ARBA" id="ARBA00023136"/>
    </source>
</evidence>
<dbReference type="Gene3D" id="1.20.1250.20">
    <property type="entry name" value="MFS general substrate transporter like domains"/>
    <property type="match status" value="2"/>
</dbReference>
<evidence type="ECO:0000256" key="2">
    <source>
        <dbReference type="ARBA" id="ARBA00022448"/>
    </source>
</evidence>
<feature type="transmembrane region" description="Helical" evidence="7">
    <location>
        <begin position="754"/>
        <end position="775"/>
    </location>
</feature>
<feature type="transmembrane region" description="Helical" evidence="7">
    <location>
        <begin position="550"/>
        <end position="574"/>
    </location>
</feature>
<proteinExistence type="predicted"/>
<dbReference type="InterPro" id="IPR020846">
    <property type="entry name" value="MFS_dom"/>
</dbReference>
<sequence>MHISRHLTRFSRACGSAFAALLLIAAPAANASFSVDVHPAGAIPDLPDPAGRAGMAAGTVTESDGTQSIIAAGGANFPQAAPGASTPEERGPKAYHQDIFKLRNGQWSKAGTLPAPLGYAAFASVGKGLAVAGGHNAEGILKDALLIKADGSVEKLPPLPVPVTEAAFAAHGNKLFVIGGRDSDQPEAALNTIYMLDTTPDTAKMKWASLPPFPGAGRILSTAAVCDSTLFIAGGCTLSRDAAGETARTYLSDMIGYDMTSNDPAEWGAAGKQQPAGPGTPVAAAAGPAPVRENSIILIGGDKRGNAPDPSKPVVQSRDILVYDVIGNKWTHQGEWPVGIATAPAVVKGSEIMTISGETAPGVRTPVNASASAGYHFKMSTVDYAVLILTVIVMAIIIVSAVRNGVKNVSAVTDPNTRPGLWAWVAVIVLWFVVMLNYFDRQLLSALHEPIVRDIPQTEAQFGMVTSVFLLIYALLSPVGGFLADRYSRRLMILCSLVVWSVVTWWTGHAEDYTSLLIARGAMGISEAFYIPAALALITDYHRGSTRSIATGLHMSGIYVGMAVAGFGATMASWTGWRMTFALFGLIGVAYAIVLILFLKDPAKAPADTAQAKKPSEPKEKTVLINVDNDERAIKEPASNLSTGAVLSSLLSGRPMWMLLAVVAFAGAGNWFLLTWYPTLLQDKYQLSSAEAGPAATLWSSVAKYVAVLGGAILADMWYRRNARARALVPGITFTISGPLVVLALLPGIFGWDIAVPLVLMLGLVATQGLAQGSLDATLMPVLRSHIDERYSATGYGLLNLTSAGVGALISFFGGWFKDQGVPLTTTLAAAGCLMLLCGLLLLMLPRPKH</sequence>
<feature type="domain" description="Major facilitator superfamily (MFS) profile" evidence="9">
    <location>
        <begin position="426"/>
        <end position="849"/>
    </location>
</feature>
<feature type="transmembrane region" description="Helical" evidence="7">
    <location>
        <begin position="460"/>
        <end position="484"/>
    </location>
</feature>
<dbReference type="GO" id="GO:0022857">
    <property type="term" value="F:transmembrane transporter activity"/>
    <property type="evidence" value="ECO:0007669"/>
    <property type="project" value="InterPro"/>
</dbReference>
<dbReference type="InterPro" id="IPR011701">
    <property type="entry name" value="MFS"/>
</dbReference>
<evidence type="ECO:0000256" key="7">
    <source>
        <dbReference type="SAM" id="Phobius"/>
    </source>
</evidence>
<keyword evidence="8" id="KW-0732">Signal</keyword>
<name>A0A6N2TLI5_9BACT</name>
<evidence type="ECO:0000256" key="8">
    <source>
        <dbReference type="SAM" id="SignalP"/>
    </source>
</evidence>
<dbReference type="InterPro" id="IPR044770">
    <property type="entry name" value="MFS_spinster-like"/>
</dbReference>
<evidence type="ECO:0000256" key="3">
    <source>
        <dbReference type="ARBA" id="ARBA00022692"/>
    </source>
</evidence>
<dbReference type="RefSeq" id="WP_102722421.1">
    <property type="nucleotide sequence ID" value="NZ_CACRSS010000016.1"/>
</dbReference>
<dbReference type="GO" id="GO:0016020">
    <property type="term" value="C:membrane"/>
    <property type="evidence" value="ECO:0007669"/>
    <property type="project" value="UniProtKB-SubCell"/>
</dbReference>
<dbReference type="Pfam" id="PF01344">
    <property type="entry name" value="Kelch_1"/>
    <property type="match status" value="1"/>
</dbReference>
<dbReference type="InterPro" id="IPR006652">
    <property type="entry name" value="Kelch_1"/>
</dbReference>
<dbReference type="PANTHER" id="PTHR23505">
    <property type="entry name" value="SPINSTER"/>
    <property type="match status" value="1"/>
</dbReference>
<dbReference type="SUPFAM" id="SSF103473">
    <property type="entry name" value="MFS general substrate transporter"/>
    <property type="match status" value="1"/>
</dbReference>
<evidence type="ECO:0000313" key="10">
    <source>
        <dbReference type="EMBL" id="VYT06465.1"/>
    </source>
</evidence>
<evidence type="ECO:0000259" key="9">
    <source>
        <dbReference type="PROSITE" id="PS50850"/>
    </source>
</evidence>
<feature type="transmembrane region" description="Helical" evidence="7">
    <location>
        <begin position="580"/>
        <end position="599"/>
    </location>
</feature>
<feature type="signal peptide" evidence="8">
    <location>
        <begin position="1"/>
        <end position="31"/>
    </location>
</feature>
<keyword evidence="3 7" id="KW-0812">Transmembrane</keyword>
<feature type="transmembrane region" description="Helical" evidence="7">
    <location>
        <begin position="422"/>
        <end position="440"/>
    </location>
</feature>
<dbReference type="SUPFAM" id="SSF117281">
    <property type="entry name" value="Kelch motif"/>
    <property type="match status" value="1"/>
</dbReference>
<accession>A0A6N2TLI5</accession>
<feature type="transmembrane region" description="Helical" evidence="7">
    <location>
        <begin position="697"/>
        <end position="715"/>
    </location>
</feature>
<feature type="transmembrane region" description="Helical" evidence="7">
    <location>
        <begin position="491"/>
        <end position="508"/>
    </location>
</feature>
<dbReference type="PROSITE" id="PS50850">
    <property type="entry name" value="MFS"/>
    <property type="match status" value="1"/>
</dbReference>
<dbReference type="InterPro" id="IPR036259">
    <property type="entry name" value="MFS_trans_sf"/>
</dbReference>
<feature type="transmembrane region" description="Helical" evidence="7">
    <location>
        <begin position="514"/>
        <end position="538"/>
    </location>
</feature>
<dbReference type="PANTHER" id="PTHR23505:SF79">
    <property type="entry name" value="PROTEIN SPINSTER"/>
    <property type="match status" value="1"/>
</dbReference>
<gene>
    <name evidence="10" type="primary">exuT_1</name>
    <name evidence="10" type="ORF">AMLFYP55_00474</name>
</gene>
<dbReference type="EMBL" id="CACRSS010000016">
    <property type="protein sequence ID" value="VYT06465.1"/>
    <property type="molecule type" value="Genomic_DNA"/>
</dbReference>
<dbReference type="AlphaFoldDB" id="A0A6N2TLI5"/>
<feature type="transmembrane region" description="Helical" evidence="7">
    <location>
        <begin position="657"/>
        <end position="677"/>
    </location>
</feature>
<keyword evidence="5 7" id="KW-0472">Membrane</keyword>
<evidence type="ECO:0000256" key="4">
    <source>
        <dbReference type="ARBA" id="ARBA00022989"/>
    </source>
</evidence>
<dbReference type="OrthoDB" id="9764259at2"/>
<feature type="transmembrane region" description="Helical" evidence="7">
    <location>
        <begin position="384"/>
        <end position="402"/>
    </location>
</feature>
<feature type="region of interest" description="Disordered" evidence="6">
    <location>
        <begin position="265"/>
        <end position="286"/>
    </location>
</feature>
<feature type="transmembrane region" description="Helical" evidence="7">
    <location>
        <begin position="727"/>
        <end position="748"/>
    </location>
</feature>
<dbReference type="Pfam" id="PF24996">
    <property type="entry name" value="NANM"/>
    <property type="match status" value="1"/>
</dbReference>
<keyword evidence="2" id="KW-0813">Transport</keyword>
<dbReference type="Gene3D" id="2.120.10.80">
    <property type="entry name" value="Kelch-type beta propeller"/>
    <property type="match status" value="2"/>
</dbReference>
<dbReference type="Pfam" id="PF07690">
    <property type="entry name" value="MFS_1"/>
    <property type="match status" value="1"/>
</dbReference>
<feature type="compositionally biased region" description="Low complexity" evidence="6">
    <location>
        <begin position="268"/>
        <end position="286"/>
    </location>
</feature>
<feature type="transmembrane region" description="Helical" evidence="7">
    <location>
        <begin position="823"/>
        <end position="845"/>
    </location>
</feature>
<dbReference type="InterPro" id="IPR056734">
    <property type="entry name" value="NANM"/>
</dbReference>
<organism evidence="10">
    <name type="scientific">Akkermansia muciniphila</name>
    <dbReference type="NCBI Taxonomy" id="239935"/>
    <lineage>
        <taxon>Bacteria</taxon>
        <taxon>Pseudomonadati</taxon>
        <taxon>Verrucomicrobiota</taxon>
        <taxon>Verrucomicrobiia</taxon>
        <taxon>Verrucomicrobiales</taxon>
        <taxon>Akkermansiaceae</taxon>
        <taxon>Akkermansia</taxon>
    </lineage>
</organism>
<protein>
    <submittedName>
        <fullName evidence="10">Hexuronate transporter</fullName>
    </submittedName>
</protein>
<evidence type="ECO:0000256" key="6">
    <source>
        <dbReference type="SAM" id="MobiDB-lite"/>
    </source>
</evidence>
<feature type="transmembrane region" description="Helical" evidence="7">
    <location>
        <begin position="796"/>
        <end position="817"/>
    </location>
</feature>